<keyword evidence="3" id="KW-1185">Reference proteome</keyword>
<dbReference type="InterPro" id="IPR050902">
    <property type="entry name" value="ABC_Transporter_SBP"/>
</dbReference>
<evidence type="ECO:0000259" key="1">
    <source>
        <dbReference type="PROSITE" id="PS50983"/>
    </source>
</evidence>
<protein>
    <submittedName>
        <fullName evidence="2">ABC transporter substrate-binding protein</fullName>
    </submittedName>
</protein>
<dbReference type="Pfam" id="PF01497">
    <property type="entry name" value="Peripla_BP_2"/>
    <property type="match status" value="1"/>
</dbReference>
<sequence length="387" mass="43713">MRYFSYLTLLLLFFIGCKKPIDKKLPSLNTPEVNEVNNPVTIKYASGLELEKNSNFTVVTIKDPWPNAEKSFKYAIINRAKAAATTFAIVEYDAIILTPVEKLVVTSTTHIPSLEALNSLDALVGFPDTKYISSKAARTKIDNGTIKDIGNNESLNTEMLLSIEPELVVGFSINNDNKTYNTIKKAKIPVLYNGDWTEKTPLGKAEWIKLFGLLFEKEQQADRIFKQIETDYLEAKNLASTITSKPTVLSGAMYKDIWYLPAGESFQTQFLKDANVNYLWSDTKGTGSLSLNIESVLEKGKKADFWIAPGQFESYEDMKNGSEHYSQFDAFKNKKVFNFTLTKGETGGILYYELGQNRPDLVLKDMINIFHPGLLENYQATFFKPLR</sequence>
<evidence type="ECO:0000313" key="2">
    <source>
        <dbReference type="EMBL" id="NER18465.1"/>
    </source>
</evidence>
<dbReference type="EMBL" id="JAABOQ010000006">
    <property type="protein sequence ID" value="NER18465.1"/>
    <property type="molecule type" value="Genomic_DNA"/>
</dbReference>
<accession>A0A6M0CKH3</accession>
<dbReference type="PANTHER" id="PTHR30535">
    <property type="entry name" value="VITAMIN B12-BINDING PROTEIN"/>
    <property type="match status" value="1"/>
</dbReference>
<dbReference type="InterPro" id="IPR002491">
    <property type="entry name" value="ABC_transptr_periplasmic_BD"/>
</dbReference>
<feature type="domain" description="Fe/B12 periplasmic-binding" evidence="1">
    <location>
        <begin position="102"/>
        <end position="374"/>
    </location>
</feature>
<reference evidence="2 3" key="1">
    <citation type="submission" date="2020-01" db="EMBL/GenBank/DDBJ databases">
        <title>Spongiivirga citrea KCTC 32990T.</title>
        <authorList>
            <person name="Wang G."/>
        </authorList>
    </citation>
    <scope>NUCLEOTIDE SEQUENCE [LARGE SCALE GENOMIC DNA]</scope>
    <source>
        <strain evidence="2 3">KCTC 32990</strain>
    </source>
</reference>
<dbReference type="Proteomes" id="UP000474296">
    <property type="component" value="Unassembled WGS sequence"/>
</dbReference>
<name>A0A6M0CKH3_9FLAO</name>
<evidence type="ECO:0000313" key="3">
    <source>
        <dbReference type="Proteomes" id="UP000474296"/>
    </source>
</evidence>
<dbReference type="SUPFAM" id="SSF53807">
    <property type="entry name" value="Helical backbone' metal receptor"/>
    <property type="match status" value="1"/>
</dbReference>
<dbReference type="Gene3D" id="3.40.50.1980">
    <property type="entry name" value="Nitrogenase molybdenum iron protein domain"/>
    <property type="match status" value="2"/>
</dbReference>
<dbReference type="RefSeq" id="WP_164033155.1">
    <property type="nucleotide sequence ID" value="NZ_JAABOQ010000006.1"/>
</dbReference>
<dbReference type="PROSITE" id="PS50983">
    <property type="entry name" value="FE_B12_PBP"/>
    <property type="match status" value="1"/>
</dbReference>
<dbReference type="AlphaFoldDB" id="A0A6M0CKH3"/>
<organism evidence="2 3">
    <name type="scientific">Spongiivirga citrea</name>
    <dbReference type="NCBI Taxonomy" id="1481457"/>
    <lineage>
        <taxon>Bacteria</taxon>
        <taxon>Pseudomonadati</taxon>
        <taxon>Bacteroidota</taxon>
        <taxon>Flavobacteriia</taxon>
        <taxon>Flavobacteriales</taxon>
        <taxon>Flavobacteriaceae</taxon>
        <taxon>Spongiivirga</taxon>
    </lineage>
</organism>
<proteinExistence type="predicted"/>
<gene>
    <name evidence="2" type="ORF">GWK10_14700</name>
</gene>
<dbReference type="GO" id="GO:0071281">
    <property type="term" value="P:cellular response to iron ion"/>
    <property type="evidence" value="ECO:0007669"/>
    <property type="project" value="TreeGrafter"/>
</dbReference>
<comment type="caution">
    <text evidence="2">The sequence shown here is derived from an EMBL/GenBank/DDBJ whole genome shotgun (WGS) entry which is preliminary data.</text>
</comment>
<dbReference type="PANTHER" id="PTHR30535:SF34">
    <property type="entry name" value="MOLYBDATE-BINDING PROTEIN MOLA"/>
    <property type="match status" value="1"/>
</dbReference>
<dbReference type="PROSITE" id="PS51257">
    <property type="entry name" value="PROKAR_LIPOPROTEIN"/>
    <property type="match status" value="1"/>
</dbReference>